<dbReference type="AlphaFoldDB" id="N1QH07"/>
<dbReference type="STRING" id="692275.N1QH07"/>
<feature type="compositionally biased region" description="Polar residues" evidence="1">
    <location>
        <begin position="21"/>
        <end position="42"/>
    </location>
</feature>
<proteinExistence type="predicted"/>
<protein>
    <submittedName>
        <fullName evidence="2">Uncharacterized protein</fullName>
    </submittedName>
</protein>
<dbReference type="Proteomes" id="UP000016931">
    <property type="component" value="Unassembled WGS sequence"/>
</dbReference>
<dbReference type="PANTHER" id="PTHR36826:SF1">
    <property type="entry name" value="PROTEIN ECM13"/>
    <property type="match status" value="1"/>
</dbReference>
<evidence type="ECO:0000256" key="1">
    <source>
        <dbReference type="SAM" id="MobiDB-lite"/>
    </source>
</evidence>
<dbReference type="RefSeq" id="XP_016758559.1">
    <property type="nucleotide sequence ID" value="XM_016906250.1"/>
</dbReference>
<dbReference type="OrthoDB" id="5431245at2759"/>
<sequence>MSFLAATMVHRSPTCIPPVSTPSRGSLEQPSPSESDMSTSTTWEDEITPSEGNMETKNDDVSIDRAYHVASLARARLQRVIERPDHDLRLLIGHANLLDHLMEKIEEIEPGFTFERLEEMHLEALTPSPSLPNKPLRRSPIEDVLQRIDWSEDDDEDEFLDDEVYDESDDELEEPQKEVFDDVKVTVTPVVLCHERAKGVVRKPRKHDPFGRVIPFLERLLKTSTILSQSSSNCHHR</sequence>
<dbReference type="InterPro" id="IPR037738">
    <property type="entry name" value="Ecm13-like"/>
</dbReference>
<name>N1QH07_SPHMS</name>
<gene>
    <name evidence="2" type="ORF">SEPMUDRAFT_150546</name>
</gene>
<dbReference type="PANTHER" id="PTHR36826">
    <property type="entry name" value="PROTEIN ECM13"/>
    <property type="match status" value="1"/>
</dbReference>
<evidence type="ECO:0000313" key="3">
    <source>
        <dbReference type="Proteomes" id="UP000016931"/>
    </source>
</evidence>
<organism evidence="2 3">
    <name type="scientific">Sphaerulina musiva (strain SO2202)</name>
    <name type="common">Poplar stem canker fungus</name>
    <name type="synonym">Septoria musiva</name>
    <dbReference type="NCBI Taxonomy" id="692275"/>
    <lineage>
        <taxon>Eukaryota</taxon>
        <taxon>Fungi</taxon>
        <taxon>Dikarya</taxon>
        <taxon>Ascomycota</taxon>
        <taxon>Pezizomycotina</taxon>
        <taxon>Dothideomycetes</taxon>
        <taxon>Dothideomycetidae</taxon>
        <taxon>Mycosphaerellales</taxon>
        <taxon>Mycosphaerellaceae</taxon>
        <taxon>Sphaerulina</taxon>
    </lineage>
</organism>
<dbReference type="EMBL" id="KB456267">
    <property type="protein sequence ID" value="EMF10438.1"/>
    <property type="molecule type" value="Genomic_DNA"/>
</dbReference>
<accession>N1QH07</accession>
<reference evidence="2 3" key="1">
    <citation type="journal article" date="2012" name="PLoS Pathog.">
        <title>Diverse lifestyles and strategies of plant pathogenesis encoded in the genomes of eighteen Dothideomycetes fungi.</title>
        <authorList>
            <person name="Ohm R.A."/>
            <person name="Feau N."/>
            <person name="Henrissat B."/>
            <person name="Schoch C.L."/>
            <person name="Horwitz B.A."/>
            <person name="Barry K.W."/>
            <person name="Condon B.J."/>
            <person name="Copeland A.C."/>
            <person name="Dhillon B."/>
            <person name="Glaser F."/>
            <person name="Hesse C.N."/>
            <person name="Kosti I."/>
            <person name="LaButti K."/>
            <person name="Lindquist E.A."/>
            <person name="Lucas S."/>
            <person name="Salamov A.A."/>
            <person name="Bradshaw R.E."/>
            <person name="Ciuffetti L."/>
            <person name="Hamelin R.C."/>
            <person name="Kema G.H.J."/>
            <person name="Lawrence C."/>
            <person name="Scott J.A."/>
            <person name="Spatafora J.W."/>
            <person name="Turgeon B.G."/>
            <person name="de Wit P.J.G.M."/>
            <person name="Zhong S."/>
            <person name="Goodwin S.B."/>
            <person name="Grigoriev I.V."/>
        </authorList>
    </citation>
    <scope>NUCLEOTIDE SEQUENCE [LARGE SCALE GENOMIC DNA]</scope>
    <source>
        <strain evidence="2 3">SO2202</strain>
    </source>
</reference>
<dbReference type="HOGENOM" id="CLU_1171250_0_0_1"/>
<feature type="region of interest" description="Disordered" evidence="1">
    <location>
        <begin position="13"/>
        <end position="59"/>
    </location>
</feature>
<evidence type="ECO:0000313" key="2">
    <source>
        <dbReference type="EMBL" id="EMF10438.1"/>
    </source>
</evidence>
<keyword evidence="3" id="KW-1185">Reference proteome</keyword>
<dbReference type="GeneID" id="27903387"/>